<keyword evidence="3" id="KW-1185">Reference proteome</keyword>
<name>A0A482X9W3_LAOST</name>
<comment type="caution">
    <text evidence="2">The sequence shown here is derived from an EMBL/GenBank/DDBJ whole genome shotgun (WGS) entry which is preliminary data.</text>
</comment>
<reference evidence="2 3" key="1">
    <citation type="journal article" date="2017" name="Gigascience">
        <title>Genome sequence of the small brown planthopper, Laodelphax striatellus.</title>
        <authorList>
            <person name="Zhu J."/>
            <person name="Jiang F."/>
            <person name="Wang X."/>
            <person name="Yang P."/>
            <person name="Bao Y."/>
            <person name="Zhao W."/>
            <person name="Wang W."/>
            <person name="Lu H."/>
            <person name="Wang Q."/>
            <person name="Cui N."/>
            <person name="Li J."/>
            <person name="Chen X."/>
            <person name="Luo L."/>
            <person name="Yu J."/>
            <person name="Kang L."/>
            <person name="Cui F."/>
        </authorList>
    </citation>
    <scope>NUCLEOTIDE SEQUENCE [LARGE SCALE GENOMIC DNA]</scope>
    <source>
        <strain evidence="2">Lst14</strain>
    </source>
</reference>
<feature type="region of interest" description="Disordered" evidence="1">
    <location>
        <begin position="112"/>
        <end position="136"/>
    </location>
</feature>
<evidence type="ECO:0000313" key="2">
    <source>
        <dbReference type="EMBL" id="RZF42477.1"/>
    </source>
</evidence>
<dbReference type="InParanoid" id="A0A482X9W3"/>
<protein>
    <submittedName>
        <fullName evidence="2">Uncharacterized protein</fullName>
    </submittedName>
</protein>
<organism evidence="2 3">
    <name type="scientific">Laodelphax striatellus</name>
    <name type="common">Small brown planthopper</name>
    <name type="synonym">Delphax striatella</name>
    <dbReference type="NCBI Taxonomy" id="195883"/>
    <lineage>
        <taxon>Eukaryota</taxon>
        <taxon>Metazoa</taxon>
        <taxon>Ecdysozoa</taxon>
        <taxon>Arthropoda</taxon>
        <taxon>Hexapoda</taxon>
        <taxon>Insecta</taxon>
        <taxon>Pterygota</taxon>
        <taxon>Neoptera</taxon>
        <taxon>Paraneoptera</taxon>
        <taxon>Hemiptera</taxon>
        <taxon>Auchenorrhyncha</taxon>
        <taxon>Fulgoroidea</taxon>
        <taxon>Delphacidae</taxon>
        <taxon>Criomorphinae</taxon>
        <taxon>Laodelphax</taxon>
    </lineage>
</organism>
<sequence>MGSTTGYVPNIQSQIRYITQWFHEWSEMQRSDFLPILADKFGGKGYVNGLLPGMDSIGCLEDKPLNIFQCRVKLFKEWADNWGQQERDQVLGHIKAMDPEFIRKYEEEISGIKPSDQEGDLPVVLSPAAENQESSE</sequence>
<dbReference type="AlphaFoldDB" id="A0A482X9W3"/>
<dbReference type="OrthoDB" id="6514241at2759"/>
<dbReference type="SMR" id="A0A482X9W3"/>
<gene>
    <name evidence="2" type="ORF">LSTR_LSTR004396</name>
</gene>
<dbReference type="PANTHER" id="PTHR16260:SF3">
    <property type="entry name" value="CHROMOSOME 14 OPEN READING FRAME 119-LIKE-RELATED"/>
    <property type="match status" value="1"/>
</dbReference>
<accession>A0A482X9W3</accession>
<evidence type="ECO:0000313" key="3">
    <source>
        <dbReference type="Proteomes" id="UP000291343"/>
    </source>
</evidence>
<dbReference type="STRING" id="195883.A0A482X9W3"/>
<dbReference type="Pfam" id="PF14969">
    <property type="entry name" value="DUF4508"/>
    <property type="match status" value="1"/>
</dbReference>
<dbReference type="InterPro" id="IPR028019">
    <property type="entry name" value="DUF4508"/>
</dbReference>
<proteinExistence type="predicted"/>
<evidence type="ECO:0000256" key="1">
    <source>
        <dbReference type="SAM" id="MobiDB-lite"/>
    </source>
</evidence>
<dbReference type="Proteomes" id="UP000291343">
    <property type="component" value="Unassembled WGS sequence"/>
</dbReference>
<dbReference type="EMBL" id="QKKF02014912">
    <property type="protein sequence ID" value="RZF42477.1"/>
    <property type="molecule type" value="Genomic_DNA"/>
</dbReference>
<dbReference type="PANTHER" id="PTHR16260">
    <property type="entry name" value="SIMILAR TO 1700123O20RIK PROTEIN"/>
    <property type="match status" value="1"/>
</dbReference>